<dbReference type="PROSITE" id="PS51257">
    <property type="entry name" value="PROKAR_LIPOPROTEIN"/>
    <property type="match status" value="1"/>
</dbReference>
<feature type="signal peptide" evidence="1">
    <location>
        <begin position="1"/>
        <end position="25"/>
    </location>
</feature>
<dbReference type="EMBL" id="JACHOR010000005">
    <property type="protein sequence ID" value="MBB5747249.1"/>
    <property type="molecule type" value="Genomic_DNA"/>
</dbReference>
<organism evidence="2 3">
    <name type="scientific">Brevundimonas variabilis</name>
    <dbReference type="NCBI Taxonomy" id="74312"/>
    <lineage>
        <taxon>Bacteria</taxon>
        <taxon>Pseudomonadati</taxon>
        <taxon>Pseudomonadota</taxon>
        <taxon>Alphaproteobacteria</taxon>
        <taxon>Caulobacterales</taxon>
        <taxon>Caulobacteraceae</taxon>
        <taxon>Brevundimonas</taxon>
    </lineage>
</organism>
<reference evidence="2 3" key="1">
    <citation type="submission" date="2020-08" db="EMBL/GenBank/DDBJ databases">
        <title>Genomic Encyclopedia of Type Strains, Phase IV (KMG-IV): sequencing the most valuable type-strain genomes for metagenomic binning, comparative biology and taxonomic classification.</title>
        <authorList>
            <person name="Goeker M."/>
        </authorList>
    </citation>
    <scope>NUCLEOTIDE SEQUENCE [LARGE SCALE GENOMIC DNA]</scope>
    <source>
        <strain evidence="2 3">DSM 4737</strain>
    </source>
</reference>
<dbReference type="RefSeq" id="WP_246347890.1">
    <property type="nucleotide sequence ID" value="NZ_JACHOR010000005.1"/>
</dbReference>
<accession>A0A7W9CKG0</accession>
<evidence type="ECO:0000313" key="3">
    <source>
        <dbReference type="Proteomes" id="UP000545037"/>
    </source>
</evidence>
<proteinExistence type="predicted"/>
<dbReference type="AlphaFoldDB" id="A0A7W9CKG0"/>
<dbReference type="InterPro" id="IPR019027">
    <property type="entry name" value="Pilus_biogenesis_CpaD-related"/>
</dbReference>
<sequence length="225" mass="23668">MMIRQTLLISLAASALLAGCMGAPAEGLGPVPLTPTQRFTLQVEPGIERIALAVHDEGLSANQQNAVLDVARRFGQEGAASIIVEAPSGQDVVASALAWRVKGLLEQIGIPAHQVQVVAYNAPDPRAPVLVGYESLRARVPQCGQAWGSLTRTANNQSSANFGCAVTANLAAQIADPRDIVAPRAMTPADGARRSVVFDKYRKGEPTAGVREELVTNQQVSNAVE</sequence>
<dbReference type="Proteomes" id="UP000545037">
    <property type="component" value="Unassembled WGS sequence"/>
</dbReference>
<dbReference type="Pfam" id="PF09476">
    <property type="entry name" value="Pilus_CpaD"/>
    <property type="match status" value="1"/>
</dbReference>
<dbReference type="NCBIfam" id="TIGR02522">
    <property type="entry name" value="pilus_cpaD"/>
    <property type="match status" value="1"/>
</dbReference>
<feature type="chain" id="PRO_5031311661" evidence="1">
    <location>
        <begin position="26"/>
        <end position="225"/>
    </location>
</feature>
<name>A0A7W9CKG0_9CAUL</name>
<keyword evidence="3" id="KW-1185">Reference proteome</keyword>
<evidence type="ECO:0000313" key="2">
    <source>
        <dbReference type="EMBL" id="MBB5747249.1"/>
    </source>
</evidence>
<evidence type="ECO:0000256" key="1">
    <source>
        <dbReference type="SAM" id="SignalP"/>
    </source>
</evidence>
<dbReference type="InterPro" id="IPR013361">
    <property type="entry name" value="Pilus_CpaD"/>
</dbReference>
<gene>
    <name evidence="2" type="ORF">GGR13_002870</name>
</gene>
<keyword evidence="1" id="KW-0732">Signal</keyword>
<comment type="caution">
    <text evidence="2">The sequence shown here is derived from an EMBL/GenBank/DDBJ whole genome shotgun (WGS) entry which is preliminary data.</text>
</comment>
<protein>
    <submittedName>
        <fullName evidence="2">Pilus assembly protein CpaD</fullName>
    </submittedName>
</protein>